<gene>
    <name evidence="1" type="ORF">O181_012892</name>
</gene>
<accession>A0A9Q3BYJ9</accession>
<comment type="caution">
    <text evidence="1">The sequence shown here is derived from an EMBL/GenBank/DDBJ whole genome shotgun (WGS) entry which is preliminary data.</text>
</comment>
<dbReference type="AlphaFoldDB" id="A0A9Q3BYJ9"/>
<dbReference type="CDD" id="cd09272">
    <property type="entry name" value="RNase_HI_RT_Ty1"/>
    <property type="match status" value="1"/>
</dbReference>
<name>A0A9Q3BYJ9_9BASI</name>
<dbReference type="PANTHER" id="PTHR11439:SF467">
    <property type="entry name" value="INTEGRASE CATALYTIC DOMAIN-CONTAINING PROTEIN"/>
    <property type="match status" value="1"/>
</dbReference>
<dbReference type="PANTHER" id="PTHR11439">
    <property type="entry name" value="GAG-POL-RELATED RETROTRANSPOSON"/>
    <property type="match status" value="1"/>
</dbReference>
<organism evidence="1 2">
    <name type="scientific">Austropuccinia psidii MF-1</name>
    <dbReference type="NCBI Taxonomy" id="1389203"/>
    <lineage>
        <taxon>Eukaryota</taxon>
        <taxon>Fungi</taxon>
        <taxon>Dikarya</taxon>
        <taxon>Basidiomycota</taxon>
        <taxon>Pucciniomycotina</taxon>
        <taxon>Pucciniomycetes</taxon>
        <taxon>Pucciniales</taxon>
        <taxon>Sphaerophragmiaceae</taxon>
        <taxon>Austropuccinia</taxon>
    </lineage>
</organism>
<dbReference type="Proteomes" id="UP000765509">
    <property type="component" value="Unassembled WGS sequence"/>
</dbReference>
<proteinExistence type="predicted"/>
<reference evidence="1" key="1">
    <citation type="submission" date="2021-03" db="EMBL/GenBank/DDBJ databases">
        <title>Draft genome sequence of rust myrtle Austropuccinia psidii MF-1, a brazilian biotype.</title>
        <authorList>
            <person name="Quecine M.C."/>
            <person name="Pachon D.M.R."/>
            <person name="Bonatelli M.L."/>
            <person name="Correr F.H."/>
            <person name="Franceschini L.M."/>
            <person name="Leite T.F."/>
            <person name="Margarido G.R.A."/>
            <person name="Almeida C.A."/>
            <person name="Ferrarezi J.A."/>
            <person name="Labate C.A."/>
        </authorList>
    </citation>
    <scope>NUCLEOTIDE SEQUENCE</scope>
    <source>
        <strain evidence="1">MF-1</strain>
    </source>
</reference>
<dbReference type="EMBL" id="AVOT02003320">
    <property type="protein sequence ID" value="MBW0473177.1"/>
    <property type="molecule type" value="Genomic_DNA"/>
</dbReference>
<protein>
    <submittedName>
        <fullName evidence="1">Uncharacterized protein</fullName>
    </submittedName>
</protein>
<evidence type="ECO:0000313" key="2">
    <source>
        <dbReference type="Proteomes" id="UP000765509"/>
    </source>
</evidence>
<sequence length="155" mass="17194">MTGTSIQCYIDANWGGEANRSTNGYIIFHGSNPVAWQLKQQAMVAALMAQAKYLALSFSSKEFLWISHLFAPILQTPVPTLLLDKKTAIGIGTDSVSRKQTCHLIREFDVINEYIVRGKIALTWISTKEQLADVITKSLGHVTLKNITNSIICHC</sequence>
<keyword evidence="2" id="KW-1185">Reference proteome</keyword>
<evidence type="ECO:0000313" key="1">
    <source>
        <dbReference type="EMBL" id="MBW0473177.1"/>
    </source>
</evidence>